<evidence type="ECO:0000256" key="3">
    <source>
        <dbReference type="ARBA" id="ARBA00022519"/>
    </source>
</evidence>
<evidence type="ECO:0000313" key="9">
    <source>
        <dbReference type="EMBL" id="BCA27435.1"/>
    </source>
</evidence>
<dbReference type="GO" id="GO:0012505">
    <property type="term" value="C:endomembrane system"/>
    <property type="evidence" value="ECO:0007669"/>
    <property type="project" value="UniProtKB-SubCell"/>
</dbReference>
<dbReference type="Pfam" id="PF02508">
    <property type="entry name" value="Rnf-Nqr"/>
    <property type="match status" value="1"/>
</dbReference>
<dbReference type="Proteomes" id="UP000501237">
    <property type="component" value="Chromosome"/>
</dbReference>
<evidence type="ECO:0000256" key="4">
    <source>
        <dbReference type="ARBA" id="ARBA00022692"/>
    </source>
</evidence>
<feature type="transmembrane region" description="Helical" evidence="8">
    <location>
        <begin position="114"/>
        <end position="137"/>
    </location>
</feature>
<dbReference type="PANTHER" id="PTHR30586">
    <property type="entry name" value="ELECTRON TRANSPORT COMPLEX PROTEIN RNFE"/>
    <property type="match status" value="1"/>
</dbReference>
<gene>
    <name evidence="9" type="ORF">PtoMrB4_14120</name>
</gene>
<evidence type="ECO:0000256" key="1">
    <source>
        <dbReference type="ARBA" id="ARBA00004127"/>
    </source>
</evidence>
<evidence type="ECO:0000256" key="7">
    <source>
        <dbReference type="ARBA" id="ARBA00023136"/>
    </source>
</evidence>
<dbReference type="PANTHER" id="PTHR30586:SF0">
    <property type="entry name" value="ION-TRANSLOCATING OXIDOREDUCTASE COMPLEX SUBUNIT E"/>
    <property type="match status" value="1"/>
</dbReference>
<sequence>MSTPARTAALLGLAPLLGASDLLVKALGLALVALPLLTGVGALLPWLHRHLAGRAFWLGTLMLAGCGVALADQLLRAFAYDLHQALGPWLWLLALPCLHLALEAPGRASDGLRAGLEFSLLALLLGALREGIGHASLLGHGDWLGLGALSLTFAGHGVPLFASAPGGLILLALLWVPLRRALP</sequence>
<keyword evidence="5" id="KW-1278">Translocase</keyword>
<keyword evidence="2" id="KW-0813">Transport</keyword>
<evidence type="ECO:0008006" key="11">
    <source>
        <dbReference type="Google" id="ProtNLM"/>
    </source>
</evidence>
<organism evidence="9 10">
    <name type="scientific">Metapseudomonas otitidis</name>
    <dbReference type="NCBI Taxonomy" id="319939"/>
    <lineage>
        <taxon>Bacteria</taxon>
        <taxon>Pseudomonadati</taxon>
        <taxon>Pseudomonadota</taxon>
        <taxon>Gammaproteobacteria</taxon>
        <taxon>Pseudomonadales</taxon>
        <taxon>Pseudomonadaceae</taxon>
        <taxon>Metapseudomonas</taxon>
    </lineage>
</organism>
<dbReference type="AlphaFoldDB" id="A0A679GB97"/>
<dbReference type="RefSeq" id="WP_172432879.1">
    <property type="nucleotide sequence ID" value="NZ_AP022642.1"/>
</dbReference>
<comment type="subcellular location">
    <subcellularLocation>
        <location evidence="1">Endomembrane system</location>
        <topology evidence="1">Multi-pass membrane protein</topology>
    </subcellularLocation>
</comment>
<keyword evidence="3" id="KW-1003">Cell membrane</keyword>
<reference evidence="9 10" key="1">
    <citation type="journal article" date="2020" name="Microbiol. Resour. Announc.">
        <title>Complete genome sequence of Pseudomonas otitidis strain MrB4, isolated from Lake Biwa in Japan.</title>
        <authorList>
            <person name="Miyazaki K."/>
            <person name="Hase E."/>
            <person name="Maruya T."/>
        </authorList>
    </citation>
    <scope>NUCLEOTIDE SEQUENCE [LARGE SCALE GENOMIC DNA]</scope>
    <source>
        <strain evidence="9 10">MrB4</strain>
    </source>
</reference>
<name>A0A679GB97_9GAMM</name>
<protein>
    <recommendedName>
        <fullName evidence="11">Electron transport complex protein RnfE</fullName>
    </recommendedName>
</protein>
<dbReference type="PIRSF" id="PIRSF006102">
    <property type="entry name" value="NQR_DE"/>
    <property type="match status" value="1"/>
</dbReference>
<evidence type="ECO:0000256" key="6">
    <source>
        <dbReference type="ARBA" id="ARBA00022989"/>
    </source>
</evidence>
<keyword evidence="4 8" id="KW-0812">Transmembrane</keyword>
<proteinExistence type="predicted"/>
<keyword evidence="3" id="KW-0997">Cell inner membrane</keyword>
<dbReference type="InterPro" id="IPR003667">
    <property type="entry name" value="NqrDE/RnfAE"/>
</dbReference>
<feature type="transmembrane region" description="Helical" evidence="8">
    <location>
        <begin position="85"/>
        <end position="102"/>
    </location>
</feature>
<evidence type="ECO:0000256" key="8">
    <source>
        <dbReference type="SAM" id="Phobius"/>
    </source>
</evidence>
<accession>A0A679GB97</accession>
<dbReference type="KEGG" id="poj:PtoMrB4_14120"/>
<feature type="transmembrane region" description="Helical" evidence="8">
    <location>
        <begin position="29"/>
        <end position="48"/>
    </location>
</feature>
<feature type="transmembrane region" description="Helical" evidence="8">
    <location>
        <begin position="55"/>
        <end position="79"/>
    </location>
</feature>
<dbReference type="GO" id="GO:0005886">
    <property type="term" value="C:plasma membrane"/>
    <property type="evidence" value="ECO:0007669"/>
    <property type="project" value="TreeGrafter"/>
</dbReference>
<dbReference type="GeneID" id="57396626"/>
<keyword evidence="7 8" id="KW-0472">Membrane</keyword>
<dbReference type="EMBL" id="AP022642">
    <property type="protein sequence ID" value="BCA27435.1"/>
    <property type="molecule type" value="Genomic_DNA"/>
</dbReference>
<evidence type="ECO:0000256" key="2">
    <source>
        <dbReference type="ARBA" id="ARBA00022448"/>
    </source>
</evidence>
<evidence type="ECO:0000256" key="5">
    <source>
        <dbReference type="ARBA" id="ARBA00022967"/>
    </source>
</evidence>
<keyword evidence="6 8" id="KW-1133">Transmembrane helix</keyword>
<feature type="transmembrane region" description="Helical" evidence="8">
    <location>
        <begin position="157"/>
        <end position="178"/>
    </location>
</feature>
<evidence type="ECO:0000313" key="10">
    <source>
        <dbReference type="Proteomes" id="UP000501237"/>
    </source>
</evidence>